<evidence type="ECO:0000313" key="2">
    <source>
        <dbReference type="Proteomes" id="UP001055804"/>
    </source>
</evidence>
<dbReference type="GO" id="GO:0016765">
    <property type="term" value="F:transferase activity, transferring alkyl or aryl (other than methyl) groups"/>
    <property type="evidence" value="ECO:0007669"/>
    <property type="project" value="UniProtKB-ARBA"/>
</dbReference>
<dbReference type="SUPFAM" id="SSF48576">
    <property type="entry name" value="Terpenoid synthases"/>
    <property type="match status" value="1"/>
</dbReference>
<dbReference type="InterPro" id="IPR002060">
    <property type="entry name" value="Squ/phyt_synthse"/>
</dbReference>
<keyword evidence="2" id="KW-1185">Reference proteome</keyword>
<evidence type="ECO:0000313" key="1">
    <source>
        <dbReference type="EMBL" id="MCP1335964.1"/>
    </source>
</evidence>
<comment type="caution">
    <text evidence="1">The sequence shown here is derived from an EMBL/GenBank/DDBJ whole genome shotgun (WGS) entry which is preliminary data.</text>
</comment>
<dbReference type="InterPro" id="IPR008949">
    <property type="entry name" value="Isoprenoid_synthase_dom_sf"/>
</dbReference>
<dbReference type="EMBL" id="JAMZFT010000001">
    <property type="protein sequence ID" value="MCP1335964.1"/>
    <property type="molecule type" value="Genomic_DNA"/>
</dbReference>
<sequence length="288" mass="30547">MTHAHDHADAADDLDATVRAGDPDRYRGALFAGPGGRAHLLALYAFNLEVARTREAVSEAMIGHIRLQWWREAVEEAFAGGPVRRHPVAEALARTIRAADLPREAFDALIDAREADLEDRPHETLAALEAYADATSGGLHVLAARALAPGLDEEGEAAARAAGTAFALIGIARAVPVHAAQGRIVLPADLFARHDIDPHVLFGAETRSGAAPVVRDVLDCAMAHAARARVSARRMPRAAVPALLPLTLAETHLARLMRDGGDPFASPDVQPGAGATLRLFLRALGGRY</sequence>
<dbReference type="AlphaFoldDB" id="A0A9J6P8G1"/>
<dbReference type="Pfam" id="PF00494">
    <property type="entry name" value="SQS_PSY"/>
    <property type="match status" value="1"/>
</dbReference>
<reference evidence="1" key="1">
    <citation type="submission" date="2022-06" db="EMBL/GenBank/DDBJ databases">
        <title>Isolation and Genomics of Futiania mangrovii gen. nov., sp. nov., a Rare and Metabolically-versatile member in the Class Alphaproteobacteria.</title>
        <authorList>
            <person name="Liu L."/>
            <person name="Huang W.-C."/>
            <person name="Pan J."/>
            <person name="Li J."/>
            <person name="Huang Y."/>
            <person name="Du H."/>
            <person name="Liu Y."/>
            <person name="Li M."/>
        </authorList>
    </citation>
    <scope>NUCLEOTIDE SEQUENCE</scope>
    <source>
        <strain evidence="1">FT118</strain>
    </source>
</reference>
<dbReference type="RefSeq" id="WP_269331886.1">
    <property type="nucleotide sequence ID" value="NZ_JAMZFT010000001.1"/>
</dbReference>
<dbReference type="Proteomes" id="UP001055804">
    <property type="component" value="Unassembled WGS sequence"/>
</dbReference>
<organism evidence="1 2">
    <name type="scientific">Futiania mangrovi</name>
    <dbReference type="NCBI Taxonomy" id="2959716"/>
    <lineage>
        <taxon>Bacteria</taxon>
        <taxon>Pseudomonadati</taxon>
        <taxon>Pseudomonadota</taxon>
        <taxon>Alphaproteobacteria</taxon>
        <taxon>Futianiales</taxon>
        <taxon>Futianiaceae</taxon>
        <taxon>Futiania</taxon>
    </lineage>
</organism>
<accession>A0A9J6P8G1</accession>
<dbReference type="PANTHER" id="PTHR31480">
    <property type="entry name" value="BIFUNCTIONAL LYCOPENE CYCLASE/PHYTOENE SYNTHASE"/>
    <property type="match status" value="1"/>
</dbReference>
<name>A0A9J6P8G1_9PROT</name>
<proteinExistence type="predicted"/>
<dbReference type="Gene3D" id="1.10.600.10">
    <property type="entry name" value="Farnesyl Diphosphate Synthase"/>
    <property type="match status" value="1"/>
</dbReference>
<gene>
    <name evidence="1" type="ORF">NJQ99_06035</name>
</gene>
<protein>
    <submittedName>
        <fullName evidence="1">Squalene/phytoene synthase family protein</fullName>
    </submittedName>
</protein>